<name>A0A9P8QJX1_9HYPO</name>
<keyword evidence="3" id="KW-1185">Reference proteome</keyword>
<dbReference type="AlphaFoldDB" id="A0A9P8QJX1"/>
<feature type="compositionally biased region" description="Basic residues" evidence="1">
    <location>
        <begin position="112"/>
        <end position="121"/>
    </location>
</feature>
<feature type="region of interest" description="Disordered" evidence="1">
    <location>
        <begin position="112"/>
        <end position="140"/>
    </location>
</feature>
<feature type="region of interest" description="Disordered" evidence="1">
    <location>
        <begin position="70"/>
        <end position="96"/>
    </location>
</feature>
<proteinExistence type="predicted"/>
<reference evidence="2" key="1">
    <citation type="submission" date="2021-08" db="EMBL/GenBank/DDBJ databases">
        <title>Chromosome-Level Trichoderma cornu-damae using Hi-C Data.</title>
        <authorList>
            <person name="Kim C.S."/>
        </authorList>
    </citation>
    <scope>NUCLEOTIDE SEQUENCE</scope>
    <source>
        <strain evidence="2">KA19-0412C</strain>
    </source>
</reference>
<evidence type="ECO:0000256" key="1">
    <source>
        <dbReference type="SAM" id="MobiDB-lite"/>
    </source>
</evidence>
<evidence type="ECO:0000313" key="3">
    <source>
        <dbReference type="Proteomes" id="UP000827724"/>
    </source>
</evidence>
<dbReference type="Proteomes" id="UP000827724">
    <property type="component" value="Unassembled WGS sequence"/>
</dbReference>
<evidence type="ECO:0000313" key="2">
    <source>
        <dbReference type="EMBL" id="KAH6606541.1"/>
    </source>
</evidence>
<comment type="caution">
    <text evidence="2">The sequence shown here is derived from an EMBL/GenBank/DDBJ whole genome shotgun (WGS) entry which is preliminary data.</text>
</comment>
<gene>
    <name evidence="2" type="ORF">Trco_005694</name>
</gene>
<organism evidence="2 3">
    <name type="scientific">Trichoderma cornu-damae</name>
    <dbReference type="NCBI Taxonomy" id="654480"/>
    <lineage>
        <taxon>Eukaryota</taxon>
        <taxon>Fungi</taxon>
        <taxon>Dikarya</taxon>
        <taxon>Ascomycota</taxon>
        <taxon>Pezizomycotina</taxon>
        <taxon>Sordariomycetes</taxon>
        <taxon>Hypocreomycetidae</taxon>
        <taxon>Hypocreales</taxon>
        <taxon>Hypocreaceae</taxon>
        <taxon>Trichoderma</taxon>
    </lineage>
</organism>
<accession>A0A9P8QJX1</accession>
<protein>
    <submittedName>
        <fullName evidence="2">Uncharacterized protein</fullName>
    </submittedName>
</protein>
<sequence>MAVDSNACFVRAVGSKVERGAEFGRFEALVGKAICGVPNTGALNRENQRETGLQSSDLPGVCPPVFFPSPTPGTWHAQTKNQTKEPETRSLPSERTPKCYEQLVVLPWQFQHRHQRQHQHQHQNQNQHQHQHQQHQRQQQVAVVPTLLVPVPSSAVLLQRRPTPAQQLMLMLQPLPALERQGHRCA</sequence>
<dbReference type="EMBL" id="JAIWOZ010000004">
    <property type="protein sequence ID" value="KAH6606541.1"/>
    <property type="molecule type" value="Genomic_DNA"/>
</dbReference>